<evidence type="ECO:0000256" key="1">
    <source>
        <dbReference type="ARBA" id="ARBA00004114"/>
    </source>
</evidence>
<keyword evidence="7" id="KW-0206">Cytoskeleton</keyword>
<reference evidence="11" key="1">
    <citation type="submission" date="2025-08" db="UniProtKB">
        <authorList>
            <consortium name="RefSeq"/>
        </authorList>
    </citation>
    <scope>IDENTIFICATION</scope>
    <source>
        <tissue evidence="11">Whole insect</tissue>
    </source>
</reference>
<keyword evidence="5" id="KW-0963">Cytoplasm</keyword>
<dbReference type="AlphaFoldDB" id="A0A6P7GUV7"/>
<dbReference type="GO" id="GO:0005874">
    <property type="term" value="C:microtubule"/>
    <property type="evidence" value="ECO:0007669"/>
    <property type="project" value="UniProtKB-KW"/>
</dbReference>
<name>A0A6P7GUV7_DIAVI</name>
<dbReference type="GO" id="GO:0005814">
    <property type="term" value="C:centriole"/>
    <property type="evidence" value="ECO:0007669"/>
    <property type="project" value="UniProtKB-SubCell"/>
</dbReference>
<dbReference type="PANTHER" id="PTHR32078">
    <property type="entry name" value="NUCLEAR PROTEIN MDM1"/>
    <property type="match status" value="1"/>
</dbReference>
<comment type="similarity">
    <text evidence="3">Belongs to the MDM1 family.</text>
</comment>
<protein>
    <recommendedName>
        <fullName evidence="4">Nuclear protein MDM1</fullName>
    </recommendedName>
</protein>
<evidence type="ECO:0000256" key="6">
    <source>
        <dbReference type="ARBA" id="ARBA00022701"/>
    </source>
</evidence>
<evidence type="ECO:0000256" key="9">
    <source>
        <dbReference type="ARBA" id="ARBA00045771"/>
    </source>
</evidence>
<gene>
    <name evidence="11" type="primary">LOC114341050</name>
</gene>
<evidence type="ECO:0000256" key="4">
    <source>
        <dbReference type="ARBA" id="ARBA00013508"/>
    </source>
</evidence>
<evidence type="ECO:0000256" key="7">
    <source>
        <dbReference type="ARBA" id="ARBA00023212"/>
    </source>
</evidence>
<organism evidence="11">
    <name type="scientific">Diabrotica virgifera virgifera</name>
    <name type="common">western corn rootworm</name>
    <dbReference type="NCBI Taxonomy" id="50390"/>
    <lineage>
        <taxon>Eukaryota</taxon>
        <taxon>Metazoa</taxon>
        <taxon>Ecdysozoa</taxon>
        <taxon>Arthropoda</taxon>
        <taxon>Hexapoda</taxon>
        <taxon>Insecta</taxon>
        <taxon>Pterygota</taxon>
        <taxon>Neoptera</taxon>
        <taxon>Endopterygota</taxon>
        <taxon>Coleoptera</taxon>
        <taxon>Polyphaga</taxon>
        <taxon>Cucujiformia</taxon>
        <taxon>Chrysomeloidea</taxon>
        <taxon>Chrysomelidae</taxon>
        <taxon>Galerucinae</taxon>
        <taxon>Diabroticina</taxon>
        <taxon>Diabroticites</taxon>
        <taxon>Diabrotica</taxon>
    </lineage>
</organism>
<proteinExistence type="inferred from homology"/>
<comment type="function">
    <text evidence="9">Microtubule-binding protein that negatively regulates centriole duplication. Binds to and stabilizes microtubules.</text>
</comment>
<evidence type="ECO:0000256" key="8">
    <source>
        <dbReference type="ARBA" id="ARBA00023242"/>
    </source>
</evidence>
<evidence type="ECO:0000256" key="2">
    <source>
        <dbReference type="ARBA" id="ARBA00004123"/>
    </source>
</evidence>
<evidence type="ECO:0000313" key="11">
    <source>
        <dbReference type="RefSeq" id="XP_028147640.1"/>
    </source>
</evidence>
<comment type="subcellular location">
    <subcellularLocation>
        <location evidence="1">Cytoplasm</location>
        <location evidence="1">Cytoskeleton</location>
        <location evidence="1">Microtubule organizing center</location>
        <location evidence="1">Centrosome</location>
        <location evidence="1">Centriole</location>
    </subcellularLocation>
    <subcellularLocation>
        <location evidence="2">Nucleus</location>
    </subcellularLocation>
</comment>
<dbReference type="GO" id="GO:0046600">
    <property type="term" value="P:negative regulation of centriole replication"/>
    <property type="evidence" value="ECO:0007669"/>
    <property type="project" value="InterPro"/>
</dbReference>
<dbReference type="InterPro" id="IPR029136">
    <property type="entry name" value="MDM1"/>
</dbReference>
<dbReference type="InParanoid" id="A0A6P7GUV7"/>
<evidence type="ECO:0000256" key="3">
    <source>
        <dbReference type="ARBA" id="ARBA00010494"/>
    </source>
</evidence>
<accession>A0A6P7GUV7</accession>
<feature type="region of interest" description="Disordered" evidence="10">
    <location>
        <begin position="40"/>
        <end position="86"/>
    </location>
</feature>
<dbReference type="PANTHER" id="PTHR32078:SF1">
    <property type="entry name" value="NUCLEAR PROTEIN MDM1"/>
    <property type="match status" value="1"/>
</dbReference>
<keyword evidence="8" id="KW-0539">Nucleus</keyword>
<feature type="compositionally biased region" description="Basic and acidic residues" evidence="10">
    <location>
        <begin position="55"/>
        <end position="79"/>
    </location>
</feature>
<evidence type="ECO:0000256" key="5">
    <source>
        <dbReference type="ARBA" id="ARBA00022490"/>
    </source>
</evidence>
<keyword evidence="6" id="KW-0493">Microtubule</keyword>
<dbReference type="GO" id="GO:0008017">
    <property type="term" value="F:microtubule binding"/>
    <property type="evidence" value="ECO:0007669"/>
    <property type="project" value="InterPro"/>
</dbReference>
<evidence type="ECO:0000256" key="10">
    <source>
        <dbReference type="SAM" id="MobiDB-lite"/>
    </source>
</evidence>
<sequence length="145" mass="16559">MDIRNPSKKMSLEKWIAGEKPCLHSEYRSTYRWHEYTGPRQEVVRRPPQTNVSEKTNDINEAKINEDDFHASETMHKPEPAMPRRKKYPDLAYRHTEFISSDRANDFNSADRARTAANGALGELVNLVCNSSLSVGKGSLPRLTV</sequence>
<dbReference type="RefSeq" id="XP_028147640.1">
    <property type="nucleotide sequence ID" value="XM_028291839.1"/>
</dbReference>
<dbReference type="GO" id="GO:0005634">
    <property type="term" value="C:nucleus"/>
    <property type="evidence" value="ECO:0007669"/>
    <property type="project" value="UniProtKB-SubCell"/>
</dbReference>